<proteinExistence type="predicted"/>
<protein>
    <submittedName>
        <fullName evidence="2">Uncharacterized protein</fullName>
    </submittedName>
</protein>
<keyword evidence="3" id="KW-1185">Reference proteome</keyword>
<feature type="compositionally biased region" description="Polar residues" evidence="1">
    <location>
        <begin position="47"/>
        <end position="57"/>
    </location>
</feature>
<name>A0A1I2M6E8_9EURY</name>
<evidence type="ECO:0000256" key="1">
    <source>
        <dbReference type="SAM" id="MobiDB-lite"/>
    </source>
</evidence>
<organism evidence="2 3">
    <name type="scientific">Halopelagius inordinatus</name>
    <dbReference type="NCBI Taxonomy" id="553467"/>
    <lineage>
        <taxon>Archaea</taxon>
        <taxon>Methanobacteriati</taxon>
        <taxon>Methanobacteriota</taxon>
        <taxon>Stenosarchaea group</taxon>
        <taxon>Halobacteria</taxon>
        <taxon>Halobacteriales</taxon>
        <taxon>Haloferacaceae</taxon>
    </lineage>
</organism>
<evidence type="ECO:0000313" key="3">
    <source>
        <dbReference type="Proteomes" id="UP000198876"/>
    </source>
</evidence>
<gene>
    <name evidence="2" type="ORF">SAMN04488063_0596</name>
</gene>
<dbReference type="RefSeq" id="WP_092888166.1">
    <property type="nucleotide sequence ID" value="NZ_FOOQ01000001.1"/>
</dbReference>
<dbReference type="Proteomes" id="UP000198876">
    <property type="component" value="Unassembled WGS sequence"/>
</dbReference>
<reference evidence="3" key="1">
    <citation type="submission" date="2016-10" db="EMBL/GenBank/DDBJ databases">
        <authorList>
            <person name="Varghese N."/>
            <person name="Submissions S."/>
        </authorList>
    </citation>
    <scope>NUCLEOTIDE SEQUENCE [LARGE SCALE GENOMIC DNA]</scope>
    <source>
        <strain evidence="3">CGMCC 1.7739</strain>
    </source>
</reference>
<evidence type="ECO:0000313" key="2">
    <source>
        <dbReference type="EMBL" id="SFF87034.1"/>
    </source>
</evidence>
<dbReference type="AlphaFoldDB" id="A0A1I2M6E8"/>
<feature type="region of interest" description="Disordered" evidence="1">
    <location>
        <begin position="27"/>
        <end position="57"/>
    </location>
</feature>
<dbReference type="EMBL" id="FOOQ01000001">
    <property type="protein sequence ID" value="SFF87034.1"/>
    <property type="molecule type" value="Genomic_DNA"/>
</dbReference>
<accession>A0A1I2M6E8</accession>
<sequence length="171" mass="18165">MTRVLALGAVFLVLVSGASGIVAADAANPPSAGESTGSAQAAAAERSGTNPAQVGTVNQNENLRFDFEIRTIEHCGLTCRDVTVAATNTQRTTARNVEFVTQMSAGDDVVWTGNETFRKIEPGETKTATKRVSLGFFDAVKVRQNGGYLTAETTVTWDSGSESFTERRKVT</sequence>
<dbReference type="OrthoDB" id="205469at2157"/>